<feature type="chain" id="PRO_5039967512" description="ComG operon protein 3" evidence="11">
    <location>
        <begin position="10"/>
        <end position="105"/>
    </location>
</feature>
<dbReference type="Proteomes" id="UP000823937">
    <property type="component" value="Unassembled WGS sequence"/>
</dbReference>
<evidence type="ECO:0000256" key="3">
    <source>
        <dbReference type="ARBA" id="ARBA00022475"/>
    </source>
</evidence>
<feature type="modified residue" description="N-methylphenylalanine" evidence="11">
    <location>
        <position position="10"/>
    </location>
</feature>
<dbReference type="SUPFAM" id="SSF54523">
    <property type="entry name" value="Pili subunits"/>
    <property type="match status" value="1"/>
</dbReference>
<evidence type="ECO:0000256" key="8">
    <source>
        <dbReference type="ARBA" id="ARBA00023287"/>
    </source>
</evidence>
<dbReference type="Pfam" id="PF07963">
    <property type="entry name" value="N_methyl"/>
    <property type="match status" value="1"/>
</dbReference>
<comment type="caution">
    <text evidence="12">The sequence shown here is derived from an EMBL/GenBank/DDBJ whole genome shotgun (WGS) entry which is preliminary data.</text>
</comment>
<reference evidence="12" key="2">
    <citation type="submission" date="2021-04" db="EMBL/GenBank/DDBJ databases">
        <authorList>
            <person name="Gilroy R."/>
        </authorList>
    </citation>
    <scope>NUCLEOTIDE SEQUENCE</scope>
    <source>
        <strain evidence="12">CHK169-2315</strain>
    </source>
</reference>
<evidence type="ECO:0000256" key="11">
    <source>
        <dbReference type="PIRSR" id="PIRSR029928-50"/>
    </source>
</evidence>
<protein>
    <recommendedName>
        <fullName evidence="10">ComG operon protein 3</fullName>
    </recommendedName>
</protein>
<evidence type="ECO:0000256" key="1">
    <source>
        <dbReference type="ARBA" id="ARBA00004162"/>
    </source>
</evidence>
<dbReference type="GO" id="GO:0030420">
    <property type="term" value="P:establishment of competence for transformation"/>
    <property type="evidence" value="ECO:0007669"/>
    <property type="project" value="UniProtKB-UniRule"/>
</dbReference>
<evidence type="ECO:0000256" key="5">
    <source>
        <dbReference type="ARBA" id="ARBA00022692"/>
    </source>
</evidence>
<dbReference type="EMBL" id="DXHX01000123">
    <property type="protein sequence ID" value="HIV75007.1"/>
    <property type="molecule type" value="Genomic_DNA"/>
</dbReference>
<proteinExistence type="inferred from homology"/>
<dbReference type="NCBIfam" id="TIGR02532">
    <property type="entry name" value="IV_pilin_GFxxxE"/>
    <property type="match status" value="1"/>
</dbReference>
<keyword evidence="4 11" id="KW-0488">Methylation</keyword>
<evidence type="ECO:0000256" key="10">
    <source>
        <dbReference type="PIRNR" id="PIRNR029928"/>
    </source>
</evidence>
<keyword evidence="5 10" id="KW-0812">Transmembrane</keyword>
<gene>
    <name evidence="12" type="ORF">H9895_08030</name>
</gene>
<keyword evidence="8 10" id="KW-0178">Competence</keyword>
<dbReference type="AlphaFoldDB" id="A0A9D1PMX8"/>
<dbReference type="NCBIfam" id="NF040999">
    <property type="entry name" value="pilin_ComGC"/>
    <property type="match status" value="1"/>
</dbReference>
<evidence type="ECO:0000256" key="7">
    <source>
        <dbReference type="ARBA" id="ARBA00023136"/>
    </source>
</evidence>
<dbReference type="GO" id="GO:0005886">
    <property type="term" value="C:plasma membrane"/>
    <property type="evidence" value="ECO:0007669"/>
    <property type="project" value="UniProtKB-SubCell"/>
</dbReference>
<sequence length="105" mass="11664">MSRIKGEDGFTLIEMLVVLLIITVLILLLLPNLTNRSSDVHEKGCKALTSTVQSQVYAYQLEAGKLPTSLDDLVQENYIESSQKKCSNNTPLQYNVSSGKVYVNE</sequence>
<comment type="function">
    <text evidence="10">Required for transformation and DNA binding.</text>
</comment>
<accession>A0A9D1PMX8</accession>
<evidence type="ECO:0000256" key="2">
    <source>
        <dbReference type="ARBA" id="ARBA00004241"/>
    </source>
</evidence>
<keyword evidence="10" id="KW-0813">Transport</keyword>
<comment type="subcellular location">
    <subcellularLocation>
        <location evidence="1">Cell membrane</location>
        <topology evidence="1">Single-pass membrane protein</topology>
    </subcellularLocation>
    <subcellularLocation>
        <location evidence="2">Cell surface</location>
    </subcellularLocation>
</comment>
<evidence type="ECO:0000313" key="13">
    <source>
        <dbReference type="Proteomes" id="UP000823937"/>
    </source>
</evidence>
<evidence type="ECO:0000313" key="12">
    <source>
        <dbReference type="EMBL" id="HIV75007.1"/>
    </source>
</evidence>
<evidence type="ECO:0000256" key="6">
    <source>
        <dbReference type="ARBA" id="ARBA00022989"/>
    </source>
</evidence>
<dbReference type="GO" id="GO:0009986">
    <property type="term" value="C:cell surface"/>
    <property type="evidence" value="ECO:0007669"/>
    <property type="project" value="UniProtKB-SubCell"/>
</dbReference>
<comment type="subunit">
    <text evidence="10">Homodimer.</text>
</comment>
<dbReference type="InterPro" id="IPR045584">
    <property type="entry name" value="Pilin-like"/>
</dbReference>
<dbReference type="InterPro" id="IPR012902">
    <property type="entry name" value="N_methyl_site"/>
</dbReference>
<evidence type="ECO:0000256" key="4">
    <source>
        <dbReference type="ARBA" id="ARBA00022481"/>
    </source>
</evidence>
<keyword evidence="7 10" id="KW-0472">Membrane</keyword>
<feature type="propeptide" id="PRO_5039967513" evidence="11">
    <location>
        <begin position="1"/>
        <end position="9"/>
    </location>
</feature>
<dbReference type="InterPro" id="IPR016940">
    <property type="entry name" value="ComGC"/>
</dbReference>
<comment type="similarity">
    <text evidence="9 10">Belongs to the ComGC family.</text>
</comment>
<dbReference type="PIRSF" id="PIRSF029928">
    <property type="entry name" value="Late_competence_ComGC"/>
    <property type="match status" value="1"/>
</dbReference>
<keyword evidence="6 10" id="KW-1133">Transmembrane helix</keyword>
<evidence type="ECO:0000256" key="9">
    <source>
        <dbReference type="ARBA" id="ARBA00043982"/>
    </source>
</evidence>
<organism evidence="12 13">
    <name type="scientific">Candidatus Pseudogracilibacillus intestinigallinarum</name>
    <dbReference type="NCBI Taxonomy" id="2838742"/>
    <lineage>
        <taxon>Bacteria</taxon>
        <taxon>Bacillati</taxon>
        <taxon>Bacillota</taxon>
        <taxon>Bacilli</taxon>
        <taxon>Bacillales</taxon>
        <taxon>Bacillaceae</taxon>
        <taxon>Pseudogracilibacillus</taxon>
    </lineage>
</organism>
<name>A0A9D1PMX8_9BACI</name>
<reference evidence="12" key="1">
    <citation type="journal article" date="2021" name="PeerJ">
        <title>Extensive microbial diversity within the chicken gut microbiome revealed by metagenomics and culture.</title>
        <authorList>
            <person name="Gilroy R."/>
            <person name="Ravi A."/>
            <person name="Getino M."/>
            <person name="Pursley I."/>
            <person name="Horton D.L."/>
            <person name="Alikhan N.F."/>
            <person name="Baker D."/>
            <person name="Gharbi K."/>
            <person name="Hall N."/>
            <person name="Watson M."/>
            <person name="Adriaenssens E.M."/>
            <person name="Foster-Nyarko E."/>
            <person name="Jarju S."/>
            <person name="Secka A."/>
            <person name="Antonio M."/>
            <person name="Oren A."/>
            <person name="Chaudhuri R.R."/>
            <person name="La Ragione R."/>
            <person name="Hildebrand F."/>
            <person name="Pallen M.J."/>
        </authorList>
    </citation>
    <scope>NUCLEOTIDE SEQUENCE</scope>
    <source>
        <strain evidence="12">CHK169-2315</strain>
    </source>
</reference>
<dbReference type="Gene3D" id="3.30.700.10">
    <property type="entry name" value="Glycoprotein, Type 4 Pilin"/>
    <property type="match status" value="1"/>
</dbReference>
<feature type="transmembrane region" description="Helical" evidence="10">
    <location>
        <begin position="12"/>
        <end position="30"/>
    </location>
</feature>
<keyword evidence="3 10" id="KW-1003">Cell membrane</keyword>